<dbReference type="AlphaFoldDB" id="A0A5B9QXR4"/>
<dbReference type="InterPro" id="IPR011453">
    <property type="entry name" value="DUF1559"/>
</dbReference>
<keyword evidence="3" id="KW-1185">Reference proteome</keyword>
<accession>A0A5B9QXR4</accession>
<dbReference type="NCBIfam" id="TIGR02532">
    <property type="entry name" value="IV_pilin_GFxxxE"/>
    <property type="match status" value="1"/>
</dbReference>
<evidence type="ECO:0000259" key="1">
    <source>
        <dbReference type="Pfam" id="PF07596"/>
    </source>
</evidence>
<dbReference type="SUPFAM" id="SSF54523">
    <property type="entry name" value="Pili subunits"/>
    <property type="match status" value="1"/>
</dbReference>
<dbReference type="InterPro" id="IPR012902">
    <property type="entry name" value="N_methyl_site"/>
</dbReference>
<name>A0A5B9QXR4_9BACT</name>
<dbReference type="Pfam" id="PF07963">
    <property type="entry name" value="N_methyl"/>
    <property type="match status" value="1"/>
</dbReference>
<dbReference type="InterPro" id="IPR045584">
    <property type="entry name" value="Pilin-like"/>
</dbReference>
<organism evidence="2 3">
    <name type="scientific">Roseimaritima ulvae</name>
    <dbReference type="NCBI Taxonomy" id="980254"/>
    <lineage>
        <taxon>Bacteria</taxon>
        <taxon>Pseudomonadati</taxon>
        <taxon>Planctomycetota</taxon>
        <taxon>Planctomycetia</taxon>
        <taxon>Pirellulales</taxon>
        <taxon>Pirellulaceae</taxon>
        <taxon>Roseimaritima</taxon>
    </lineage>
</organism>
<gene>
    <name evidence="2" type="ORF">UC8_07090</name>
</gene>
<dbReference type="PANTHER" id="PTHR30093:SF2">
    <property type="entry name" value="TYPE II SECRETION SYSTEM PROTEIN H"/>
    <property type="match status" value="1"/>
</dbReference>
<evidence type="ECO:0000313" key="2">
    <source>
        <dbReference type="EMBL" id="QEG38751.1"/>
    </source>
</evidence>
<dbReference type="NCBIfam" id="TIGR04294">
    <property type="entry name" value="pre_pil_HX9DG"/>
    <property type="match status" value="1"/>
</dbReference>
<evidence type="ECO:0000313" key="3">
    <source>
        <dbReference type="Proteomes" id="UP000325286"/>
    </source>
</evidence>
<protein>
    <recommendedName>
        <fullName evidence="1">DUF1559 domain-containing protein</fullName>
    </recommendedName>
</protein>
<reference evidence="2 3" key="1">
    <citation type="submission" date="2019-08" db="EMBL/GenBank/DDBJ databases">
        <title>Deep-cultivation of Planctomycetes and their phenomic and genomic characterization uncovers novel biology.</title>
        <authorList>
            <person name="Wiegand S."/>
            <person name="Jogler M."/>
            <person name="Boedeker C."/>
            <person name="Pinto D."/>
            <person name="Vollmers J."/>
            <person name="Rivas-Marin E."/>
            <person name="Kohn T."/>
            <person name="Peeters S.H."/>
            <person name="Heuer A."/>
            <person name="Rast P."/>
            <person name="Oberbeckmann S."/>
            <person name="Bunk B."/>
            <person name="Jeske O."/>
            <person name="Meyerdierks A."/>
            <person name="Storesund J.E."/>
            <person name="Kallscheuer N."/>
            <person name="Luecker S."/>
            <person name="Lage O.M."/>
            <person name="Pohl T."/>
            <person name="Merkel B.J."/>
            <person name="Hornburger P."/>
            <person name="Mueller R.-W."/>
            <person name="Bruemmer F."/>
            <person name="Labrenz M."/>
            <person name="Spormann A.M."/>
            <person name="Op den Camp H."/>
            <person name="Overmann J."/>
            <person name="Amann R."/>
            <person name="Jetten M.S.M."/>
            <person name="Mascher T."/>
            <person name="Medema M.H."/>
            <person name="Devos D.P."/>
            <person name="Kaster A.-K."/>
            <person name="Ovreas L."/>
            <person name="Rohde M."/>
            <person name="Galperin M.Y."/>
            <person name="Jogler C."/>
        </authorList>
    </citation>
    <scope>NUCLEOTIDE SEQUENCE [LARGE SCALE GENOMIC DNA]</scope>
    <source>
        <strain evidence="2 3">UC8</strain>
    </source>
</reference>
<proteinExistence type="predicted"/>
<dbReference type="Proteomes" id="UP000325286">
    <property type="component" value="Chromosome"/>
</dbReference>
<dbReference type="RefSeq" id="WP_238388986.1">
    <property type="nucleotide sequence ID" value="NZ_CP042914.1"/>
</dbReference>
<dbReference type="InterPro" id="IPR027558">
    <property type="entry name" value="Pre_pil_HX9DG_C"/>
</dbReference>
<feature type="domain" description="DUF1559" evidence="1">
    <location>
        <begin position="29"/>
        <end position="290"/>
    </location>
</feature>
<dbReference type="EMBL" id="CP042914">
    <property type="protein sequence ID" value="QEG38751.1"/>
    <property type="molecule type" value="Genomic_DNA"/>
</dbReference>
<sequence length="307" mass="33448">MRRAFTLVELLVVIAIVAMLVGLLLPAVQSARESARRTSCRSHLKQIGLAIQNYEASHSVLPFGWDTHGTLWSALLLPYIEGHALHDSLTFAESGPGSWAAAGPNEDAAGTVLEVYRCPSMSQPLHLNSSFIRARVPTSYRGNGGTQVTSDDTSTIVVPGTRSFEMRDQNGIFYACSRVRLSAVRDGLSNTVFVGESHTDNHFLKDGQSMDYWYLGSPQIDPCRCDGGTGGTEFSETAASFYPRMNLRFHDPTAHGRLMELAYGSYHRGGATFVLGDGAVRFIADTIDLETYRALGSRSGAESFILD</sequence>
<dbReference type="KEGG" id="rul:UC8_07090"/>
<dbReference type="Pfam" id="PF07596">
    <property type="entry name" value="SBP_bac_10"/>
    <property type="match status" value="1"/>
</dbReference>
<dbReference type="Gene3D" id="3.30.700.10">
    <property type="entry name" value="Glycoprotein, Type 4 Pilin"/>
    <property type="match status" value="1"/>
</dbReference>
<dbReference type="PANTHER" id="PTHR30093">
    <property type="entry name" value="GENERAL SECRETION PATHWAY PROTEIN G"/>
    <property type="match status" value="1"/>
</dbReference>